<dbReference type="AlphaFoldDB" id="A0A0D0KSL8"/>
<reference evidence="2 3" key="1">
    <citation type="submission" date="2014-12" db="EMBL/GenBank/DDBJ databases">
        <title>16Stimator: statistical estimation of ribosomal gene copy numbers from draft genome assemblies.</title>
        <authorList>
            <person name="Perisin M.A."/>
            <person name="Vetter M."/>
            <person name="Gilbert J.A."/>
            <person name="Bergelson J."/>
        </authorList>
    </citation>
    <scope>NUCLEOTIDE SEQUENCE [LARGE SCALE GENOMIC DNA]</scope>
    <source>
        <strain evidence="2 3">MEJ086</strain>
    </source>
</reference>
<dbReference type="Gene3D" id="3.40.50.1820">
    <property type="entry name" value="alpha/beta hydrolase"/>
    <property type="match status" value="1"/>
</dbReference>
<proteinExistence type="predicted"/>
<organism evidence="2 3">
    <name type="scientific">Pseudomonas fulva</name>
    <dbReference type="NCBI Taxonomy" id="47880"/>
    <lineage>
        <taxon>Bacteria</taxon>
        <taxon>Pseudomonadati</taxon>
        <taxon>Pseudomonadota</taxon>
        <taxon>Gammaproteobacteria</taxon>
        <taxon>Pseudomonadales</taxon>
        <taxon>Pseudomonadaceae</taxon>
        <taxon>Pseudomonas</taxon>
    </lineage>
</organism>
<dbReference type="InterPro" id="IPR051218">
    <property type="entry name" value="Sec_MonoDiacylglyc_Lipase"/>
</dbReference>
<dbReference type="Proteomes" id="UP000032068">
    <property type="component" value="Unassembled WGS sequence"/>
</dbReference>
<dbReference type="EMBL" id="JXQW01000023">
    <property type="protein sequence ID" value="KIQ01209.1"/>
    <property type="molecule type" value="Genomic_DNA"/>
</dbReference>
<feature type="domain" description="Fungal lipase-type" evidence="1">
    <location>
        <begin position="81"/>
        <end position="206"/>
    </location>
</feature>
<evidence type="ECO:0000313" key="3">
    <source>
        <dbReference type="Proteomes" id="UP000032068"/>
    </source>
</evidence>
<dbReference type="CDD" id="cd00519">
    <property type="entry name" value="Lipase_3"/>
    <property type="match status" value="1"/>
</dbReference>
<protein>
    <recommendedName>
        <fullName evidence="1">Fungal lipase-type domain-containing protein</fullName>
    </recommendedName>
</protein>
<dbReference type="GO" id="GO:0006629">
    <property type="term" value="P:lipid metabolic process"/>
    <property type="evidence" value="ECO:0007669"/>
    <property type="project" value="InterPro"/>
</dbReference>
<evidence type="ECO:0000313" key="2">
    <source>
        <dbReference type="EMBL" id="KIQ01209.1"/>
    </source>
</evidence>
<dbReference type="SUPFAM" id="SSF53474">
    <property type="entry name" value="alpha/beta-Hydrolases"/>
    <property type="match status" value="1"/>
</dbReference>
<sequence>MNPLSPKQSAQIATHVYTVKDAVMSSKGGVEDEAARLGLSNSFDFSNLQMASGTSGAVFRTRTGFAYAVHGVGGRQGEMLLAFRGTDTFADAMTDANAGLQRGPSTWPVHAGFNETFKSLRNDLDSFMRGRNPSTVHCVGHSLGGALATLAADHLSELGVAGIKLYTFGSPRTGVGGFARHLSGKLGATNIHRVYHSADPVSMVPIFPFSHVPVSGNVCMIPWKGAQISPNAHRMTQYLPAIGDATWTGLYRNPEPPLDREIDIWLESASYGPTMHSAATLWMISKAMQYLLKKAANIVIGSAITVSMTVLDQIASVLVQGAQLCKDISDSIRALIVKIFKFLGRAVPATIEVTTFFLRWVLDLLARAVVDMARQAMQLVIRS</sequence>
<dbReference type="PANTHER" id="PTHR45856:SF24">
    <property type="entry name" value="FUNGAL LIPASE-LIKE DOMAIN-CONTAINING PROTEIN"/>
    <property type="match status" value="1"/>
</dbReference>
<dbReference type="InterPro" id="IPR029058">
    <property type="entry name" value="AB_hydrolase_fold"/>
</dbReference>
<dbReference type="InterPro" id="IPR002921">
    <property type="entry name" value="Fungal_lipase-type"/>
</dbReference>
<evidence type="ECO:0000259" key="1">
    <source>
        <dbReference type="Pfam" id="PF01764"/>
    </source>
</evidence>
<gene>
    <name evidence="2" type="ORF">RU08_08590</name>
</gene>
<name>A0A0D0KSL8_9PSED</name>
<dbReference type="Pfam" id="PF01764">
    <property type="entry name" value="Lipase_3"/>
    <property type="match status" value="1"/>
</dbReference>
<comment type="caution">
    <text evidence="2">The sequence shown here is derived from an EMBL/GenBank/DDBJ whole genome shotgun (WGS) entry which is preliminary data.</text>
</comment>
<dbReference type="PANTHER" id="PTHR45856">
    <property type="entry name" value="ALPHA/BETA-HYDROLASES SUPERFAMILY PROTEIN"/>
    <property type="match status" value="1"/>
</dbReference>
<accession>A0A0D0KSL8</accession>